<dbReference type="InterPro" id="IPR003395">
    <property type="entry name" value="RecF/RecN/SMC_N"/>
</dbReference>
<evidence type="ECO:0000259" key="11">
    <source>
        <dbReference type="Pfam" id="PF02463"/>
    </source>
</evidence>
<dbReference type="Gene3D" id="3.40.50.300">
    <property type="entry name" value="P-loop containing nucleotide triphosphate hydrolases"/>
    <property type="match status" value="1"/>
</dbReference>
<dbReference type="RefSeq" id="WP_101259902.1">
    <property type="nucleotide sequence ID" value="NZ_MVDD01000002.1"/>
</dbReference>
<dbReference type="GO" id="GO:0003697">
    <property type="term" value="F:single-stranded DNA binding"/>
    <property type="evidence" value="ECO:0007669"/>
    <property type="project" value="UniProtKB-UniRule"/>
</dbReference>
<keyword evidence="9 10" id="KW-0742">SOS response</keyword>
<keyword evidence="8 9" id="KW-0238">DNA-binding</keyword>
<evidence type="ECO:0000256" key="8">
    <source>
        <dbReference type="ARBA" id="ARBA00023125"/>
    </source>
</evidence>
<comment type="caution">
    <text evidence="12">The sequence shown here is derived from an EMBL/GenBank/DDBJ whole genome shotgun (WGS) entry which is preliminary data.</text>
</comment>
<keyword evidence="4 9" id="KW-0963">Cytoplasm</keyword>
<name>A0A2N3I3C0_9BACT</name>
<comment type="similarity">
    <text evidence="2 9 10">Belongs to the RecF family.</text>
</comment>
<evidence type="ECO:0000256" key="4">
    <source>
        <dbReference type="ARBA" id="ARBA00022490"/>
    </source>
</evidence>
<reference evidence="12 13" key="1">
    <citation type="journal article" date="2017" name="Front. Microbiol.">
        <title>Labilibaculum manganireducens gen. nov., sp. nov. and Labilibaculum filiforme sp. nov., Novel Bacteroidetes Isolated from Subsurface Sediments of the Baltic Sea.</title>
        <authorList>
            <person name="Vandieken V."/>
            <person name="Marshall I.P."/>
            <person name="Niemann H."/>
            <person name="Engelen B."/>
            <person name="Cypionka H."/>
        </authorList>
    </citation>
    <scope>NUCLEOTIDE SEQUENCE [LARGE SCALE GENOMIC DNA]</scope>
    <source>
        <strain evidence="12 13">59.16B</strain>
    </source>
</reference>
<evidence type="ECO:0000256" key="9">
    <source>
        <dbReference type="HAMAP-Rule" id="MF_00365"/>
    </source>
</evidence>
<evidence type="ECO:0000256" key="6">
    <source>
        <dbReference type="ARBA" id="ARBA00022741"/>
    </source>
</evidence>
<dbReference type="SUPFAM" id="SSF52540">
    <property type="entry name" value="P-loop containing nucleoside triphosphate hydrolases"/>
    <property type="match status" value="1"/>
</dbReference>
<organism evidence="12 13">
    <name type="scientific">Labilibaculum filiforme</name>
    <dbReference type="NCBI Taxonomy" id="1940526"/>
    <lineage>
        <taxon>Bacteria</taxon>
        <taxon>Pseudomonadati</taxon>
        <taxon>Bacteroidota</taxon>
        <taxon>Bacteroidia</taxon>
        <taxon>Marinilabiliales</taxon>
        <taxon>Marinifilaceae</taxon>
        <taxon>Labilibaculum</taxon>
    </lineage>
</organism>
<dbReference type="InterPro" id="IPR027417">
    <property type="entry name" value="P-loop_NTPase"/>
</dbReference>
<dbReference type="NCBIfam" id="TIGR00611">
    <property type="entry name" value="recf"/>
    <property type="match status" value="1"/>
</dbReference>
<feature type="domain" description="RecF/RecN/SMC N-terminal" evidence="11">
    <location>
        <begin position="3"/>
        <end position="345"/>
    </location>
</feature>
<dbReference type="AlphaFoldDB" id="A0A2N3I3C0"/>
<proteinExistence type="inferred from homology"/>
<dbReference type="InterPro" id="IPR042174">
    <property type="entry name" value="RecF_2"/>
</dbReference>
<dbReference type="PANTHER" id="PTHR32182">
    <property type="entry name" value="DNA REPLICATION AND REPAIR PROTEIN RECF"/>
    <property type="match status" value="1"/>
</dbReference>
<gene>
    <name evidence="9" type="primary">recF</name>
    <name evidence="12" type="ORF">BZG02_02815</name>
</gene>
<dbReference type="InterPro" id="IPR018078">
    <property type="entry name" value="DNA-binding_RecF_CS"/>
</dbReference>
<keyword evidence="7 9" id="KW-0067">ATP-binding</keyword>
<accession>A0A2N3I3C0</accession>
<protein>
    <recommendedName>
        <fullName evidence="3 9">DNA replication and repair protein RecF</fullName>
    </recommendedName>
</protein>
<evidence type="ECO:0000256" key="5">
    <source>
        <dbReference type="ARBA" id="ARBA00022705"/>
    </source>
</evidence>
<dbReference type="GO" id="GO:0005524">
    <property type="term" value="F:ATP binding"/>
    <property type="evidence" value="ECO:0007669"/>
    <property type="project" value="UniProtKB-UniRule"/>
</dbReference>
<keyword evidence="5 9" id="KW-0235">DNA replication</keyword>
<dbReference type="PROSITE" id="PS00618">
    <property type="entry name" value="RECF_2"/>
    <property type="match status" value="1"/>
</dbReference>
<keyword evidence="6 9" id="KW-0547">Nucleotide-binding</keyword>
<dbReference type="Pfam" id="PF02463">
    <property type="entry name" value="SMC_N"/>
    <property type="match status" value="1"/>
</dbReference>
<evidence type="ECO:0000256" key="3">
    <source>
        <dbReference type="ARBA" id="ARBA00020170"/>
    </source>
</evidence>
<evidence type="ECO:0000313" key="13">
    <source>
        <dbReference type="Proteomes" id="UP000233535"/>
    </source>
</evidence>
<comment type="function">
    <text evidence="9 10">The RecF protein is involved in DNA metabolism; it is required for DNA replication and normal SOS inducibility. RecF binds preferentially to single-stranded, linear DNA. It also seems to bind ATP.</text>
</comment>
<dbReference type="Gene3D" id="1.20.1050.90">
    <property type="entry name" value="RecF/RecN/SMC, N-terminal domain"/>
    <property type="match status" value="1"/>
</dbReference>
<evidence type="ECO:0000256" key="10">
    <source>
        <dbReference type="RuleBase" id="RU000578"/>
    </source>
</evidence>
<feature type="binding site" evidence="9">
    <location>
        <begin position="30"/>
        <end position="37"/>
    </location>
    <ligand>
        <name>ATP</name>
        <dbReference type="ChEBI" id="CHEBI:30616"/>
    </ligand>
</feature>
<evidence type="ECO:0000256" key="1">
    <source>
        <dbReference type="ARBA" id="ARBA00004496"/>
    </source>
</evidence>
<keyword evidence="9 10" id="KW-0227">DNA damage</keyword>
<dbReference type="PROSITE" id="PS00617">
    <property type="entry name" value="RECF_1"/>
    <property type="match status" value="1"/>
</dbReference>
<dbReference type="GO" id="GO:0000731">
    <property type="term" value="P:DNA synthesis involved in DNA repair"/>
    <property type="evidence" value="ECO:0007669"/>
    <property type="project" value="TreeGrafter"/>
</dbReference>
<dbReference type="OrthoDB" id="9803889at2"/>
<keyword evidence="9 10" id="KW-0234">DNA repair</keyword>
<dbReference type="Proteomes" id="UP000233535">
    <property type="component" value="Unassembled WGS sequence"/>
</dbReference>
<dbReference type="GO" id="GO:0005737">
    <property type="term" value="C:cytoplasm"/>
    <property type="evidence" value="ECO:0007669"/>
    <property type="project" value="UniProtKB-SubCell"/>
</dbReference>
<dbReference type="InterPro" id="IPR001238">
    <property type="entry name" value="DNA-binding_RecF"/>
</dbReference>
<sequence>MHLEKLSLLNYKNILDLEVNFTPKINCFIGNNGMGKTNLLDAVYYLSFCKSYFSVSDQQNINHEEQFMVLEGTYKRKELSELVYCGVKRGQKKNFKRNKKEYKKLSEHIGLLPIVMVSPADASLITDGSEERRRYMDSVISQYDRKYLEDLIRYNRVLQQRNKLLKDFGAGTKFDEDTLSIWDEQMIVLGTSIYEKRKDFLNKLMPVFQDYYQTISLGNERVNLDYKSLLHENSLRDLLVNARWKDQVSQYTTVGIHKDDLELTLGTYPIKKMGSQGQQKTYLIALKLAQFDFIKQIAGFNPILLLDDIFDKLDSQRVEQIVKLVSEDRFGQIFISDTNRDHLKEILSGMGQEYQLFVIDKGAIVSEIK</sequence>
<evidence type="ECO:0000256" key="7">
    <source>
        <dbReference type="ARBA" id="ARBA00022840"/>
    </source>
</evidence>
<keyword evidence="13" id="KW-1185">Reference proteome</keyword>
<dbReference type="GO" id="GO:0009432">
    <property type="term" value="P:SOS response"/>
    <property type="evidence" value="ECO:0007669"/>
    <property type="project" value="UniProtKB-UniRule"/>
</dbReference>
<dbReference type="EMBL" id="MVDD01000002">
    <property type="protein sequence ID" value="PKQ64805.1"/>
    <property type="molecule type" value="Genomic_DNA"/>
</dbReference>
<dbReference type="GO" id="GO:0006260">
    <property type="term" value="P:DNA replication"/>
    <property type="evidence" value="ECO:0007669"/>
    <property type="project" value="UniProtKB-UniRule"/>
</dbReference>
<dbReference type="GO" id="GO:0006302">
    <property type="term" value="P:double-strand break repair"/>
    <property type="evidence" value="ECO:0007669"/>
    <property type="project" value="TreeGrafter"/>
</dbReference>
<comment type="subcellular location">
    <subcellularLocation>
        <location evidence="1 9 10">Cytoplasm</location>
    </subcellularLocation>
</comment>
<dbReference type="HAMAP" id="MF_00365">
    <property type="entry name" value="RecF"/>
    <property type="match status" value="1"/>
</dbReference>
<dbReference type="PANTHER" id="PTHR32182:SF0">
    <property type="entry name" value="DNA REPLICATION AND REPAIR PROTEIN RECF"/>
    <property type="match status" value="1"/>
</dbReference>
<evidence type="ECO:0000256" key="2">
    <source>
        <dbReference type="ARBA" id="ARBA00008016"/>
    </source>
</evidence>
<evidence type="ECO:0000313" key="12">
    <source>
        <dbReference type="EMBL" id="PKQ64805.1"/>
    </source>
</evidence>